<evidence type="ECO:0000259" key="1">
    <source>
        <dbReference type="PROSITE" id="PS50206"/>
    </source>
</evidence>
<dbReference type="AlphaFoldDB" id="A0A0A1V9J4"/>
<dbReference type="OrthoDB" id="102559at2759"/>
<evidence type="ECO:0000313" key="3">
    <source>
        <dbReference type="Proteomes" id="UP000030151"/>
    </source>
</evidence>
<dbReference type="InterPro" id="IPR036873">
    <property type="entry name" value="Rhodanese-like_dom_sf"/>
</dbReference>
<dbReference type="EMBL" id="JELW01000001">
    <property type="protein sequence ID" value="EXV06600.1"/>
    <property type="molecule type" value="Genomic_DNA"/>
</dbReference>
<proteinExistence type="predicted"/>
<name>A0A0A1V9J4_9HYPO</name>
<reference evidence="2 3" key="1">
    <citation type="submission" date="2014-02" db="EMBL/GenBank/DDBJ databases">
        <title>The genome sequence of the entomopathogenic fungus Metarhizium robertsii ARSEF 2575.</title>
        <authorList>
            <person name="Giuliano Garisto Donzelli B."/>
            <person name="Roe B.A."/>
            <person name="Macmil S.L."/>
            <person name="Krasnoff S.B."/>
            <person name="Gibson D.M."/>
        </authorList>
    </citation>
    <scope>NUCLEOTIDE SEQUENCE [LARGE SCALE GENOMIC DNA]</scope>
    <source>
        <strain evidence="2 3">ARSEF 2575</strain>
    </source>
</reference>
<dbReference type="PANTHER" id="PTHR10828">
    <property type="entry name" value="M-PHASE INDUCER PHOSPHATASE DUAL SPECIFICITY PHOSPHATASE CDC25"/>
    <property type="match status" value="1"/>
</dbReference>
<gene>
    <name evidence="2" type="ORF">X797_001320</name>
</gene>
<dbReference type="SMART" id="SM00450">
    <property type="entry name" value="RHOD"/>
    <property type="match status" value="1"/>
</dbReference>
<dbReference type="HOGENOM" id="CLU_107716_1_0_1"/>
<organism evidence="2 3">
    <name type="scientific">Metarhizium robertsii</name>
    <dbReference type="NCBI Taxonomy" id="568076"/>
    <lineage>
        <taxon>Eukaryota</taxon>
        <taxon>Fungi</taxon>
        <taxon>Dikarya</taxon>
        <taxon>Ascomycota</taxon>
        <taxon>Pezizomycotina</taxon>
        <taxon>Sordariomycetes</taxon>
        <taxon>Hypocreomycetidae</taxon>
        <taxon>Hypocreales</taxon>
        <taxon>Clavicipitaceae</taxon>
        <taxon>Metarhizium</taxon>
    </lineage>
</organism>
<dbReference type="SUPFAM" id="SSF52821">
    <property type="entry name" value="Rhodanese/Cell cycle control phosphatase"/>
    <property type="match status" value="1"/>
</dbReference>
<dbReference type="FunFam" id="3.40.250.10:FF:000050">
    <property type="entry name" value="Dual specificity phosphatase, putative"/>
    <property type="match status" value="1"/>
</dbReference>
<dbReference type="InterPro" id="IPR001763">
    <property type="entry name" value="Rhodanese-like_dom"/>
</dbReference>
<accession>A0A0A1V9J4</accession>
<evidence type="ECO:0000313" key="2">
    <source>
        <dbReference type="EMBL" id="EXV06600.1"/>
    </source>
</evidence>
<dbReference type="GO" id="GO:0004725">
    <property type="term" value="F:protein tyrosine phosphatase activity"/>
    <property type="evidence" value="ECO:0007669"/>
    <property type="project" value="TreeGrafter"/>
</dbReference>
<feature type="domain" description="Rhodanese" evidence="1">
    <location>
        <begin position="26"/>
        <end position="133"/>
    </location>
</feature>
<sequence>MTTIASLRRMSAKSLSEKILAEKDAANTSFAIIDVRDDDHIGGHIRGSTNIPIGQLDAMMPTLVRRLQDKKTVVFHCALSQQRGPSAALKYLREKDGLLRSLGGGEAIAAEQEVYVLDRGFVGWQQVYGDDERLTEGYVKDIWENY</sequence>
<dbReference type="GO" id="GO:0005634">
    <property type="term" value="C:nucleus"/>
    <property type="evidence" value="ECO:0007669"/>
    <property type="project" value="TreeGrafter"/>
</dbReference>
<comment type="caution">
    <text evidence="2">The sequence shown here is derived from an EMBL/GenBank/DDBJ whole genome shotgun (WGS) entry which is preliminary data.</text>
</comment>
<dbReference type="Pfam" id="PF00581">
    <property type="entry name" value="Rhodanese"/>
    <property type="match status" value="1"/>
</dbReference>
<dbReference type="PANTHER" id="PTHR10828:SF38">
    <property type="entry name" value="ARSENICAL-RESISTANCE PROTEIN 2-RELATED"/>
    <property type="match status" value="1"/>
</dbReference>
<dbReference type="PROSITE" id="PS50206">
    <property type="entry name" value="RHODANESE_3"/>
    <property type="match status" value="1"/>
</dbReference>
<dbReference type="Proteomes" id="UP000030151">
    <property type="component" value="Unassembled WGS sequence"/>
</dbReference>
<dbReference type="Gene3D" id="3.40.250.10">
    <property type="entry name" value="Rhodanese-like domain"/>
    <property type="match status" value="1"/>
</dbReference>
<dbReference type="eggNOG" id="KOG3772">
    <property type="taxonomic scope" value="Eukaryota"/>
</dbReference>
<protein>
    <submittedName>
        <fullName evidence="2">Rhodanese-like domain protein</fullName>
    </submittedName>
</protein>
<dbReference type="GO" id="GO:0005737">
    <property type="term" value="C:cytoplasm"/>
    <property type="evidence" value="ECO:0007669"/>
    <property type="project" value="TreeGrafter"/>
</dbReference>